<keyword evidence="3 6" id="KW-0812">Transmembrane</keyword>
<reference evidence="7" key="1">
    <citation type="journal article" date="2022" name="Syst. Appl. Microbiol.">
        <title>Natronocalculus amylovorans gen. nov., sp. nov., and Natranaeroarchaeum aerophilus sp. nov., dominant culturable amylolytic natronoarchaea from hypersaline soda lakes in southwestern Siberia.</title>
        <authorList>
            <person name="Sorokin D.Y."/>
            <person name="Elcheninov A.G."/>
            <person name="Khizhniak T.V."/>
            <person name="Koenen M."/>
            <person name="Bale N.J."/>
            <person name="Damste J.S.S."/>
            <person name="Kublanov I.V."/>
        </authorList>
    </citation>
    <scope>NUCLEOTIDE SEQUENCE</scope>
    <source>
        <strain evidence="7">AArc-St2</strain>
    </source>
</reference>
<evidence type="ECO:0000313" key="8">
    <source>
        <dbReference type="Proteomes" id="UP001203207"/>
    </source>
</evidence>
<dbReference type="GO" id="GO:0043190">
    <property type="term" value="C:ATP-binding cassette (ABC) transporter complex"/>
    <property type="evidence" value="ECO:0007669"/>
    <property type="project" value="InterPro"/>
</dbReference>
<feature type="transmembrane region" description="Helical" evidence="6">
    <location>
        <begin position="68"/>
        <end position="90"/>
    </location>
</feature>
<proteinExistence type="inferred from homology"/>
<keyword evidence="4 6" id="KW-1133">Transmembrane helix</keyword>
<protein>
    <submittedName>
        <fullName evidence="7">Metal ABC transporter permease</fullName>
    </submittedName>
</protein>
<feature type="transmembrane region" description="Helical" evidence="6">
    <location>
        <begin position="192"/>
        <end position="212"/>
    </location>
</feature>
<feature type="transmembrane region" description="Helical" evidence="6">
    <location>
        <begin position="284"/>
        <end position="304"/>
    </location>
</feature>
<dbReference type="EMBL" id="JAKRVX010000011">
    <property type="protein sequence ID" value="MCL9818454.1"/>
    <property type="molecule type" value="Genomic_DNA"/>
</dbReference>
<evidence type="ECO:0000256" key="5">
    <source>
        <dbReference type="ARBA" id="ARBA00023136"/>
    </source>
</evidence>
<feature type="transmembrane region" description="Helical" evidence="6">
    <location>
        <begin position="102"/>
        <end position="119"/>
    </location>
</feature>
<feature type="transmembrane region" description="Helical" evidence="6">
    <location>
        <begin position="126"/>
        <end position="145"/>
    </location>
</feature>
<feature type="transmembrane region" description="Helical" evidence="6">
    <location>
        <begin position="310"/>
        <end position="329"/>
    </location>
</feature>
<dbReference type="PANTHER" id="PTHR30477:SF0">
    <property type="entry name" value="METAL TRANSPORT SYSTEM MEMBRANE PROTEIN TM_0125-RELATED"/>
    <property type="match status" value="1"/>
</dbReference>
<dbReference type="InterPro" id="IPR037294">
    <property type="entry name" value="ABC_BtuC-like"/>
</dbReference>
<keyword evidence="8" id="KW-1185">Reference proteome</keyword>
<reference evidence="7" key="2">
    <citation type="submission" date="2022-02" db="EMBL/GenBank/DDBJ databases">
        <authorList>
            <person name="Elcheninov A.G."/>
            <person name="Sorokin D.Y."/>
            <person name="Kublanov I.V."/>
        </authorList>
    </citation>
    <scope>NUCLEOTIDE SEQUENCE</scope>
    <source>
        <strain evidence="7">AArc-St2</strain>
    </source>
</reference>
<accession>A0AAE3G001</accession>
<comment type="similarity">
    <text evidence="2">Belongs to the ABC-3 integral membrane protein family.</text>
</comment>
<sequence length="339" mass="35069">MQRTTPRLRVLRIATVGICALVAVLSLFLLSDTLLEYGLTSGTIAGLFVSVGRSIAELTGFTLLSFRFGWRMVAIGALIGIVGPLIGMYIVHREMALIGETLAHTAFAGVAIGLLFTSVTGIQTSYLVPALVVAIIGAFIVQYLADRSSSYGDVPIAIMLSGSFALGTLVISFGGGLTGISIEGVLFGNVSVVHPSGGAMMLGLSAIVLAVVGTQYKQLLFITFDEQAAKVAQFDVSLYNSLLVVLTALVVVGAMQILGVILVAAMLVVPVAAASQIATSFREAVYISILVGEFSVIVGILAAHQAGLPAGGSIVMIAVFFYAAAVILSERGLSTVSAH</sequence>
<organism evidence="7 8">
    <name type="scientific">Natronocalculus amylovorans</name>
    <dbReference type="NCBI Taxonomy" id="2917812"/>
    <lineage>
        <taxon>Archaea</taxon>
        <taxon>Methanobacteriati</taxon>
        <taxon>Methanobacteriota</taxon>
        <taxon>Stenosarchaea group</taxon>
        <taxon>Halobacteria</taxon>
        <taxon>Halobacteriales</taxon>
        <taxon>Haloferacaceae</taxon>
        <taxon>Natronocalculus</taxon>
    </lineage>
</organism>
<gene>
    <name evidence="7" type="ORF">AArcSt2_16060</name>
</gene>
<dbReference type="InterPro" id="IPR001626">
    <property type="entry name" value="ABC_TroCD"/>
</dbReference>
<feature type="transmembrane region" description="Helical" evidence="6">
    <location>
        <begin position="157"/>
        <end position="180"/>
    </location>
</feature>
<feature type="transmembrane region" description="Helical" evidence="6">
    <location>
        <begin position="12"/>
        <end position="31"/>
    </location>
</feature>
<comment type="caution">
    <text evidence="7">The sequence shown here is derived from an EMBL/GenBank/DDBJ whole genome shotgun (WGS) entry which is preliminary data.</text>
</comment>
<feature type="transmembrane region" description="Helical" evidence="6">
    <location>
        <begin position="242"/>
        <end position="272"/>
    </location>
</feature>
<name>A0AAE3G001_9EURY</name>
<evidence type="ECO:0000256" key="1">
    <source>
        <dbReference type="ARBA" id="ARBA00004141"/>
    </source>
</evidence>
<feature type="transmembrane region" description="Helical" evidence="6">
    <location>
        <begin position="37"/>
        <end position="56"/>
    </location>
</feature>
<dbReference type="PANTHER" id="PTHR30477">
    <property type="entry name" value="ABC-TRANSPORTER METAL-BINDING PROTEIN"/>
    <property type="match status" value="1"/>
</dbReference>
<dbReference type="SUPFAM" id="SSF81345">
    <property type="entry name" value="ABC transporter involved in vitamin B12 uptake, BtuC"/>
    <property type="match status" value="1"/>
</dbReference>
<evidence type="ECO:0000256" key="2">
    <source>
        <dbReference type="ARBA" id="ARBA00008034"/>
    </source>
</evidence>
<dbReference type="Gene3D" id="1.10.3470.10">
    <property type="entry name" value="ABC transporter involved in vitamin B12 uptake, BtuC"/>
    <property type="match status" value="1"/>
</dbReference>
<evidence type="ECO:0000313" key="7">
    <source>
        <dbReference type="EMBL" id="MCL9818454.1"/>
    </source>
</evidence>
<keyword evidence="5 6" id="KW-0472">Membrane</keyword>
<evidence type="ECO:0000256" key="3">
    <source>
        <dbReference type="ARBA" id="ARBA00022692"/>
    </source>
</evidence>
<comment type="subcellular location">
    <subcellularLocation>
        <location evidence="1">Membrane</location>
        <topology evidence="1">Multi-pass membrane protein</topology>
    </subcellularLocation>
</comment>
<evidence type="ECO:0000256" key="6">
    <source>
        <dbReference type="SAM" id="Phobius"/>
    </source>
</evidence>
<dbReference type="GO" id="GO:0055085">
    <property type="term" value="P:transmembrane transport"/>
    <property type="evidence" value="ECO:0007669"/>
    <property type="project" value="InterPro"/>
</dbReference>
<dbReference type="RefSeq" id="WP_174653481.1">
    <property type="nucleotide sequence ID" value="NZ_JAKRVX010000011.1"/>
</dbReference>
<dbReference type="Proteomes" id="UP001203207">
    <property type="component" value="Unassembled WGS sequence"/>
</dbReference>
<evidence type="ECO:0000256" key="4">
    <source>
        <dbReference type="ARBA" id="ARBA00022989"/>
    </source>
</evidence>
<dbReference type="Pfam" id="PF00950">
    <property type="entry name" value="ABC-3"/>
    <property type="match status" value="1"/>
</dbReference>
<dbReference type="AlphaFoldDB" id="A0AAE3G001"/>